<keyword evidence="4 6" id="KW-1133">Transmembrane helix</keyword>
<feature type="transmembrane region" description="Helical" evidence="6">
    <location>
        <begin position="386"/>
        <end position="413"/>
    </location>
</feature>
<feature type="transmembrane region" description="Helical" evidence="6">
    <location>
        <begin position="202"/>
        <end position="223"/>
    </location>
</feature>
<evidence type="ECO:0000256" key="5">
    <source>
        <dbReference type="ARBA" id="ARBA00023136"/>
    </source>
</evidence>
<keyword evidence="5 6" id="KW-0472">Membrane</keyword>
<evidence type="ECO:0000256" key="4">
    <source>
        <dbReference type="ARBA" id="ARBA00022989"/>
    </source>
</evidence>
<protein>
    <submittedName>
        <fullName evidence="8">Na+/H+ antiporter NhaC</fullName>
    </submittedName>
</protein>
<reference evidence="8 9" key="1">
    <citation type="submission" date="2020-07" db="EMBL/GenBank/DDBJ databases">
        <title>Sequencing the genomes of 1000 actinobacteria strains.</title>
        <authorList>
            <person name="Klenk H.-P."/>
        </authorList>
    </citation>
    <scope>NUCLEOTIDE SEQUENCE [LARGE SCALE GENOMIC DNA]</scope>
    <source>
        <strain evidence="8 9">DSM 18248</strain>
    </source>
</reference>
<evidence type="ECO:0000256" key="2">
    <source>
        <dbReference type="ARBA" id="ARBA00022475"/>
    </source>
</evidence>
<dbReference type="PANTHER" id="PTHR43478">
    <property type="entry name" value="NA+/H+ ANTIPORTER-RELATED"/>
    <property type="match status" value="1"/>
</dbReference>
<feature type="transmembrane region" description="Helical" evidence="6">
    <location>
        <begin position="26"/>
        <end position="45"/>
    </location>
</feature>
<dbReference type="Proteomes" id="UP000537326">
    <property type="component" value="Unassembled WGS sequence"/>
</dbReference>
<feature type="transmembrane region" description="Helical" evidence="6">
    <location>
        <begin position="343"/>
        <end position="364"/>
    </location>
</feature>
<evidence type="ECO:0000313" key="8">
    <source>
        <dbReference type="EMBL" id="NYI09895.1"/>
    </source>
</evidence>
<evidence type="ECO:0000313" key="9">
    <source>
        <dbReference type="Proteomes" id="UP000537326"/>
    </source>
</evidence>
<name>A0A7Z0C1J6_9ACTN</name>
<comment type="subcellular location">
    <subcellularLocation>
        <location evidence="1">Cell membrane</location>
        <topology evidence="1">Multi-pass membrane protein</topology>
    </subcellularLocation>
</comment>
<keyword evidence="3 6" id="KW-0812">Transmembrane</keyword>
<accession>A0A7Z0C1J6</accession>
<dbReference type="Pfam" id="PF03553">
    <property type="entry name" value="Na_H_antiporter"/>
    <property type="match status" value="1"/>
</dbReference>
<feature type="transmembrane region" description="Helical" evidence="6">
    <location>
        <begin position="171"/>
        <end position="190"/>
    </location>
</feature>
<dbReference type="RefSeq" id="WP_179530812.1">
    <property type="nucleotide sequence ID" value="NZ_BAAAPP010000004.1"/>
</dbReference>
<feature type="domain" description="Na+/H+ antiporter NhaC-like C-terminal" evidence="7">
    <location>
        <begin position="162"/>
        <end position="488"/>
    </location>
</feature>
<feature type="transmembrane region" description="Helical" evidence="6">
    <location>
        <begin position="71"/>
        <end position="98"/>
    </location>
</feature>
<sequence length="537" mass="56502">MIDDYPLLTLLPPVLAIGLAVTTRKVLLSLGLGVVSAALLVADLSPVDTLEELWSAFAQIFWVDGELNTTYVYILVFTLALGVITAFVSMSGGTRAFADWAHDRIRTRRGAIALPAALGGAIFVDDYFNALTVGQVSRPITDRHRVSRAKLTYLVDSTSAPVAVLMPFSSWGAYILGIFTPIIAASALTVSDLGAYVRAAAANYYAWAALLMVVLVVVLNVDLGPMRREERRALEEGKTYEPGDDIPGQLSEDLPVHRPGAKRALVVPFALLVVGVLAGIVWSGVRASGSWAPLDLLAEADVTWSLLVGVVPALAASLYYYARDTASNPKFGRSTFGRGWWEGLRSMWPAVSILLLAWMLGSLIDSLGTGEYLGGLVEDSSLPTEWLVPVVFLVALAMAFATGTSWGSFGLLLPIAGGIVNAVDAPELLLPVLGAVLAGAVAGDHASPISDTTILSSTGAGCNVITHVTTQLPYVAVAVVSATLGYCGLALTGSTTIGFLVTMAVGVAIMLAARRLSPPLDALPDSAHEPRDAEPAY</sequence>
<feature type="transmembrane region" description="Helical" evidence="6">
    <location>
        <begin position="302"/>
        <end position="322"/>
    </location>
</feature>
<evidence type="ECO:0000256" key="3">
    <source>
        <dbReference type="ARBA" id="ARBA00022692"/>
    </source>
</evidence>
<keyword evidence="2" id="KW-1003">Cell membrane</keyword>
<dbReference type="InterPro" id="IPR018461">
    <property type="entry name" value="Na/H_Antiport_NhaC-like_C"/>
</dbReference>
<dbReference type="AlphaFoldDB" id="A0A7Z0C1J6"/>
<evidence type="ECO:0000259" key="7">
    <source>
        <dbReference type="Pfam" id="PF03553"/>
    </source>
</evidence>
<dbReference type="GO" id="GO:0005886">
    <property type="term" value="C:plasma membrane"/>
    <property type="evidence" value="ECO:0007669"/>
    <property type="project" value="UniProtKB-SubCell"/>
</dbReference>
<feature type="transmembrane region" description="Helical" evidence="6">
    <location>
        <begin position="264"/>
        <end position="282"/>
    </location>
</feature>
<feature type="transmembrane region" description="Helical" evidence="6">
    <location>
        <begin position="497"/>
        <end position="513"/>
    </location>
</feature>
<dbReference type="PANTHER" id="PTHR43478:SF1">
    <property type="entry name" value="NA+_H+ ANTIPORTER NHAC-LIKE C-TERMINAL DOMAIN-CONTAINING PROTEIN"/>
    <property type="match status" value="1"/>
</dbReference>
<keyword evidence="9" id="KW-1185">Reference proteome</keyword>
<dbReference type="EMBL" id="JACBZI010000001">
    <property type="protein sequence ID" value="NYI09895.1"/>
    <property type="molecule type" value="Genomic_DNA"/>
</dbReference>
<gene>
    <name evidence="8" type="ORF">BKA05_001410</name>
</gene>
<comment type="caution">
    <text evidence="8">The sequence shown here is derived from an EMBL/GenBank/DDBJ whole genome shotgun (WGS) entry which is preliminary data.</text>
</comment>
<evidence type="ECO:0000256" key="1">
    <source>
        <dbReference type="ARBA" id="ARBA00004651"/>
    </source>
</evidence>
<proteinExistence type="predicted"/>
<evidence type="ECO:0000256" key="6">
    <source>
        <dbReference type="SAM" id="Phobius"/>
    </source>
</evidence>
<organism evidence="8 9">
    <name type="scientific">Nocardioides marinus</name>
    <dbReference type="NCBI Taxonomy" id="374514"/>
    <lineage>
        <taxon>Bacteria</taxon>
        <taxon>Bacillati</taxon>
        <taxon>Actinomycetota</taxon>
        <taxon>Actinomycetes</taxon>
        <taxon>Propionibacteriales</taxon>
        <taxon>Nocardioidaceae</taxon>
        <taxon>Nocardioides</taxon>
    </lineage>
</organism>